<evidence type="ECO:0000313" key="15">
    <source>
        <dbReference type="Proteomes" id="UP000053660"/>
    </source>
</evidence>
<dbReference type="EMBL" id="KN549242">
    <property type="protein sequence ID" value="KHJ99129.1"/>
    <property type="molecule type" value="Genomic_DNA"/>
</dbReference>
<dbReference type="InterPro" id="IPR013083">
    <property type="entry name" value="Znf_RING/FYVE/PHD"/>
</dbReference>
<keyword evidence="11" id="KW-0560">Oxidoreductase</keyword>
<proteinExistence type="inferred from homology"/>
<dbReference type="UniPathway" id="UPA00143"/>
<evidence type="ECO:0000259" key="13">
    <source>
        <dbReference type="PROSITE" id="PS51698"/>
    </source>
</evidence>
<dbReference type="CDD" id="cd16658">
    <property type="entry name" value="RING-Ubox_UBE4B"/>
    <property type="match status" value="1"/>
</dbReference>
<dbReference type="Gene3D" id="3.40.50.970">
    <property type="match status" value="1"/>
</dbReference>
<dbReference type="Pfam" id="PF00676">
    <property type="entry name" value="E1_dh"/>
    <property type="match status" value="1"/>
</dbReference>
<comment type="catalytic activity">
    <reaction evidence="1">
        <text>S-ubiquitinyl-[E2 ubiquitin-conjugating enzyme]-L-cysteine + [acceptor protein]-L-lysine = [E2 ubiquitin-conjugating enzyme]-L-cysteine + N(6)-ubiquitinyl-[acceptor protein]-L-lysine.</text>
        <dbReference type="EC" id="2.3.2.27"/>
    </reaction>
</comment>
<evidence type="ECO:0000256" key="8">
    <source>
        <dbReference type="ARBA" id="ARBA00022679"/>
    </source>
</evidence>
<comment type="subcellular location">
    <subcellularLocation>
        <location evidence="3">Cytoplasm</location>
    </subcellularLocation>
    <subcellularLocation>
        <location evidence="2">Nucleus</location>
    </subcellularLocation>
</comment>
<dbReference type="GO" id="GO:0005634">
    <property type="term" value="C:nucleus"/>
    <property type="evidence" value="ECO:0007669"/>
    <property type="project" value="UniProtKB-SubCell"/>
</dbReference>
<dbReference type="SUPFAM" id="SSF52518">
    <property type="entry name" value="Thiamin diphosphate-binding fold (THDP-binding)"/>
    <property type="match status" value="1"/>
</dbReference>
<dbReference type="Gene3D" id="3.30.40.10">
    <property type="entry name" value="Zinc/RING finger domain, C3HC4 (zinc finger)"/>
    <property type="match status" value="1"/>
</dbReference>
<sequence>MCYECMLADPSFISLALDFSSKQLQLLLNAITPNFRYESELPAAAPTLFAAYPELYLDDVLDLVTFALKQTAPLLVGRNNDWPNHLLVFICCTHYFNNPFLAAKVVEVVMMLTPAVMPAAQNLWYQVINSPMAMEKLFPSLVKFYSDAEAGTDFYEKFSIRRNIQVIFQCLWNETYYRSIMIQLARACGPEFIRFINMVINDATFLLDESLAALKKIHDVEHLMANKEEWAALGREEQQQKEGILEDAKRQVRSWLIYAKDTLELLGYLTRDAPQPFAQDVLGDRLASMLNHNIAQLCGRKCMELKVRDAAERFQWEPRKLVGQVVDVYLNLAAFSDTFAEFIAHDERSYTPQMMNDVIRRLVSNNIVPISQIERFRALAEKVETLYNNKAAEEMELEDAPEEFKDPVMDTLMEDPVRLPSGHIMDRKHIMRHLLSSQTNPFNRLPLTEDELEPAELFLFIKSRSWAQVASRMSLLVKSFKAPAPVLTAAIIASQRRLASNGEVTFHTKGYKLHHLDQGPNETVTLNRNDALEYYRKMQTIRRMESAAGNLYKEKKIRGFCHLYSGQEACAVGARSALTEGDAVITAYRCHGWTYLQGATVAEVLSELTGSFYRVRPLSQKLFIKD</sequence>
<dbReference type="PANTHER" id="PTHR13931:SF2">
    <property type="entry name" value="UBIQUITIN CONJUGATION FACTOR E4 B"/>
    <property type="match status" value="1"/>
</dbReference>
<dbReference type="PROSITE" id="PS51698">
    <property type="entry name" value="U_BOX"/>
    <property type="match status" value="1"/>
</dbReference>
<comment type="similarity">
    <text evidence="5">Belongs to the ubiquitin conjugation factor E4 family.</text>
</comment>
<dbReference type="EC" id="2.3.2.27" evidence="6"/>
<keyword evidence="7" id="KW-0963">Cytoplasm</keyword>
<dbReference type="OrthoDB" id="20295at2759"/>
<accession>A0A0B1TPI3</accession>
<evidence type="ECO:0000256" key="2">
    <source>
        <dbReference type="ARBA" id="ARBA00004123"/>
    </source>
</evidence>
<evidence type="ECO:0000256" key="3">
    <source>
        <dbReference type="ARBA" id="ARBA00004496"/>
    </source>
</evidence>
<dbReference type="SUPFAM" id="SSF57850">
    <property type="entry name" value="RING/U-box"/>
    <property type="match status" value="1"/>
</dbReference>
<evidence type="ECO:0000256" key="7">
    <source>
        <dbReference type="ARBA" id="ARBA00022490"/>
    </source>
</evidence>
<dbReference type="InterPro" id="IPR001017">
    <property type="entry name" value="DH_E1"/>
</dbReference>
<dbReference type="GO" id="GO:0000151">
    <property type="term" value="C:ubiquitin ligase complex"/>
    <property type="evidence" value="ECO:0007669"/>
    <property type="project" value="InterPro"/>
</dbReference>
<evidence type="ECO:0000256" key="1">
    <source>
        <dbReference type="ARBA" id="ARBA00000900"/>
    </source>
</evidence>
<dbReference type="InterPro" id="IPR045132">
    <property type="entry name" value="UBE4"/>
</dbReference>
<organism evidence="14 15">
    <name type="scientific">Oesophagostomum dentatum</name>
    <name type="common">Nodular worm</name>
    <dbReference type="NCBI Taxonomy" id="61180"/>
    <lineage>
        <taxon>Eukaryota</taxon>
        <taxon>Metazoa</taxon>
        <taxon>Ecdysozoa</taxon>
        <taxon>Nematoda</taxon>
        <taxon>Chromadorea</taxon>
        <taxon>Rhabditida</taxon>
        <taxon>Rhabditina</taxon>
        <taxon>Rhabditomorpha</taxon>
        <taxon>Strongyloidea</taxon>
        <taxon>Strongylidae</taxon>
        <taxon>Oesophagostomum</taxon>
    </lineage>
</organism>
<keyword evidence="12" id="KW-0539">Nucleus</keyword>
<dbReference type="GO" id="GO:0005737">
    <property type="term" value="C:cytoplasm"/>
    <property type="evidence" value="ECO:0007669"/>
    <property type="project" value="UniProtKB-SubCell"/>
</dbReference>
<evidence type="ECO:0000256" key="6">
    <source>
        <dbReference type="ARBA" id="ARBA00012483"/>
    </source>
</evidence>
<dbReference type="GO" id="GO:0036503">
    <property type="term" value="P:ERAD pathway"/>
    <property type="evidence" value="ECO:0007669"/>
    <property type="project" value="InterPro"/>
</dbReference>
<keyword evidence="15" id="KW-1185">Reference proteome</keyword>
<dbReference type="InterPro" id="IPR029061">
    <property type="entry name" value="THDP-binding"/>
</dbReference>
<dbReference type="FunFam" id="3.30.40.10:FF:000055">
    <property type="entry name" value="Ubiquitin conjugation factor e4 a"/>
    <property type="match status" value="1"/>
</dbReference>
<keyword evidence="9" id="KW-0833">Ubl conjugation pathway</keyword>
<evidence type="ECO:0000256" key="4">
    <source>
        <dbReference type="ARBA" id="ARBA00004906"/>
    </source>
</evidence>
<dbReference type="GO" id="GO:0000209">
    <property type="term" value="P:protein polyubiquitination"/>
    <property type="evidence" value="ECO:0007669"/>
    <property type="project" value="TreeGrafter"/>
</dbReference>
<dbReference type="PANTHER" id="PTHR13931">
    <property type="entry name" value="UBIQUITINATION FACTOR E4"/>
    <property type="match status" value="1"/>
</dbReference>
<keyword evidence="10" id="KW-0809">Transit peptide</keyword>
<reference evidence="14 15" key="1">
    <citation type="submission" date="2014-03" db="EMBL/GenBank/DDBJ databases">
        <title>Draft genome of the hookworm Oesophagostomum dentatum.</title>
        <authorList>
            <person name="Mitreva M."/>
        </authorList>
    </citation>
    <scope>NUCLEOTIDE SEQUENCE [LARGE SCALE GENOMIC DNA]</scope>
    <source>
        <strain evidence="14 15">OD-Hann</strain>
    </source>
</reference>
<protein>
    <recommendedName>
        <fullName evidence="6">RING-type E3 ubiquitin transferase</fullName>
        <ecNumber evidence="6">2.3.2.27</ecNumber>
    </recommendedName>
</protein>
<dbReference type="GO" id="GO:0006511">
    <property type="term" value="P:ubiquitin-dependent protein catabolic process"/>
    <property type="evidence" value="ECO:0007669"/>
    <property type="project" value="InterPro"/>
</dbReference>
<dbReference type="Proteomes" id="UP000053660">
    <property type="component" value="Unassembled WGS sequence"/>
</dbReference>
<dbReference type="InterPro" id="IPR019474">
    <property type="entry name" value="Ub_conjug_fac_E4_core"/>
</dbReference>
<evidence type="ECO:0000256" key="11">
    <source>
        <dbReference type="ARBA" id="ARBA00023002"/>
    </source>
</evidence>
<evidence type="ECO:0000256" key="12">
    <source>
        <dbReference type="ARBA" id="ARBA00023242"/>
    </source>
</evidence>
<dbReference type="GO" id="GO:0034450">
    <property type="term" value="F:ubiquitin-ubiquitin ligase activity"/>
    <property type="evidence" value="ECO:0007669"/>
    <property type="project" value="InterPro"/>
</dbReference>
<name>A0A0B1TPI3_OESDE</name>
<dbReference type="InterPro" id="IPR003613">
    <property type="entry name" value="Ubox_domain"/>
</dbReference>
<evidence type="ECO:0000313" key="14">
    <source>
        <dbReference type="EMBL" id="KHJ99129.1"/>
    </source>
</evidence>
<dbReference type="Pfam" id="PF04564">
    <property type="entry name" value="U-box"/>
    <property type="match status" value="1"/>
</dbReference>
<dbReference type="GO" id="GO:0016624">
    <property type="term" value="F:oxidoreductase activity, acting on the aldehyde or oxo group of donors, disulfide as acceptor"/>
    <property type="evidence" value="ECO:0007669"/>
    <property type="project" value="InterPro"/>
</dbReference>
<dbReference type="Pfam" id="PF10408">
    <property type="entry name" value="Ufd2P_core"/>
    <property type="match status" value="1"/>
</dbReference>
<evidence type="ECO:0000256" key="10">
    <source>
        <dbReference type="ARBA" id="ARBA00022946"/>
    </source>
</evidence>
<feature type="domain" description="U-box" evidence="13">
    <location>
        <begin position="399"/>
        <end position="473"/>
    </location>
</feature>
<evidence type="ECO:0000256" key="5">
    <source>
        <dbReference type="ARBA" id="ARBA00007434"/>
    </source>
</evidence>
<dbReference type="SMART" id="SM00504">
    <property type="entry name" value="Ubox"/>
    <property type="match status" value="1"/>
</dbReference>
<dbReference type="AlphaFoldDB" id="A0A0B1TPI3"/>
<evidence type="ECO:0000256" key="9">
    <source>
        <dbReference type="ARBA" id="ARBA00022786"/>
    </source>
</evidence>
<comment type="pathway">
    <text evidence="4">Protein modification; protein ubiquitination.</text>
</comment>
<keyword evidence="8" id="KW-0808">Transferase</keyword>
<gene>
    <name evidence="14" type="ORF">OESDEN_00877</name>
</gene>